<dbReference type="AlphaFoldDB" id="A0ABD1XQ46"/>
<organism evidence="1 2">
    <name type="scientific">Riccia fluitans</name>
    <dbReference type="NCBI Taxonomy" id="41844"/>
    <lineage>
        <taxon>Eukaryota</taxon>
        <taxon>Viridiplantae</taxon>
        <taxon>Streptophyta</taxon>
        <taxon>Embryophyta</taxon>
        <taxon>Marchantiophyta</taxon>
        <taxon>Marchantiopsida</taxon>
        <taxon>Marchantiidae</taxon>
        <taxon>Marchantiales</taxon>
        <taxon>Ricciaceae</taxon>
        <taxon>Riccia</taxon>
    </lineage>
</organism>
<comment type="caution">
    <text evidence="1">The sequence shown here is derived from an EMBL/GenBank/DDBJ whole genome shotgun (WGS) entry which is preliminary data.</text>
</comment>
<proteinExistence type="predicted"/>
<accession>A0ABD1XQ46</accession>
<name>A0ABD1XQ46_9MARC</name>
<evidence type="ECO:0000313" key="2">
    <source>
        <dbReference type="Proteomes" id="UP001605036"/>
    </source>
</evidence>
<protein>
    <submittedName>
        <fullName evidence="1">Uncharacterized protein</fullName>
    </submittedName>
</protein>
<dbReference type="EMBL" id="JBHFFA010000007">
    <property type="protein sequence ID" value="KAL2611079.1"/>
    <property type="molecule type" value="Genomic_DNA"/>
</dbReference>
<sequence length="72" mass="8573">MPRNPGAGRPDPCPAEYRIKYVPGMRDFSQEMAVVDRIGEYRRLDSRGRFKYFSETWMKAFRQERILMLQAV</sequence>
<dbReference type="Proteomes" id="UP001605036">
    <property type="component" value="Unassembled WGS sequence"/>
</dbReference>
<keyword evidence="2" id="KW-1185">Reference proteome</keyword>
<reference evidence="1 2" key="1">
    <citation type="submission" date="2024-09" db="EMBL/GenBank/DDBJ databases">
        <title>Chromosome-scale assembly of Riccia fluitans.</title>
        <authorList>
            <person name="Paukszto L."/>
            <person name="Sawicki J."/>
            <person name="Karawczyk K."/>
            <person name="Piernik-Szablinska J."/>
            <person name="Szczecinska M."/>
            <person name="Mazdziarz M."/>
        </authorList>
    </citation>
    <scope>NUCLEOTIDE SEQUENCE [LARGE SCALE GENOMIC DNA]</scope>
    <source>
        <strain evidence="1">Rf_01</strain>
        <tissue evidence="1">Aerial parts of the thallus</tissue>
    </source>
</reference>
<gene>
    <name evidence="1" type="ORF">R1flu_022771</name>
</gene>
<evidence type="ECO:0000313" key="1">
    <source>
        <dbReference type="EMBL" id="KAL2611079.1"/>
    </source>
</evidence>